<feature type="region of interest" description="Disordered" evidence="2">
    <location>
        <begin position="124"/>
        <end position="189"/>
    </location>
</feature>
<feature type="compositionally biased region" description="Basic and acidic residues" evidence="2">
    <location>
        <begin position="156"/>
        <end position="183"/>
    </location>
</feature>
<evidence type="ECO:0000256" key="2">
    <source>
        <dbReference type="SAM" id="MobiDB-lite"/>
    </source>
</evidence>
<evidence type="ECO:0000256" key="1">
    <source>
        <dbReference type="SAM" id="Coils"/>
    </source>
</evidence>
<organism evidence="3 4">
    <name type="scientific">Tanacetum coccineum</name>
    <dbReference type="NCBI Taxonomy" id="301880"/>
    <lineage>
        <taxon>Eukaryota</taxon>
        <taxon>Viridiplantae</taxon>
        <taxon>Streptophyta</taxon>
        <taxon>Embryophyta</taxon>
        <taxon>Tracheophyta</taxon>
        <taxon>Spermatophyta</taxon>
        <taxon>Magnoliopsida</taxon>
        <taxon>eudicotyledons</taxon>
        <taxon>Gunneridae</taxon>
        <taxon>Pentapetalae</taxon>
        <taxon>asterids</taxon>
        <taxon>campanulids</taxon>
        <taxon>Asterales</taxon>
        <taxon>Asteraceae</taxon>
        <taxon>Asteroideae</taxon>
        <taxon>Anthemideae</taxon>
        <taxon>Anthemidinae</taxon>
        <taxon>Tanacetum</taxon>
    </lineage>
</organism>
<reference evidence="3" key="2">
    <citation type="submission" date="2022-01" db="EMBL/GenBank/DDBJ databases">
        <authorList>
            <person name="Yamashiro T."/>
            <person name="Shiraishi A."/>
            <person name="Satake H."/>
            <person name="Nakayama K."/>
        </authorList>
    </citation>
    <scope>NUCLEOTIDE SEQUENCE</scope>
</reference>
<evidence type="ECO:0000313" key="4">
    <source>
        <dbReference type="Proteomes" id="UP001151760"/>
    </source>
</evidence>
<evidence type="ECO:0000313" key="3">
    <source>
        <dbReference type="EMBL" id="GJT85306.1"/>
    </source>
</evidence>
<feature type="coiled-coil region" evidence="1">
    <location>
        <begin position="303"/>
        <end position="330"/>
    </location>
</feature>
<dbReference type="EMBL" id="BQNB010019437">
    <property type="protein sequence ID" value="GJT85306.1"/>
    <property type="molecule type" value="Genomic_DNA"/>
</dbReference>
<sequence>MHSKQQFNISQVPTAQCTMSLEMLFTDSLRQTKELSSLLQFDQFIHSKVLEPSNYNSYDLETRRDFKDYTRIEPQTFKEEIIQNIDSIKQRIVERAHHEQELENRLKRLSERKLQIQECKIQKVKASDASSGETDRGRIVSDKGNDQGLENQSNTSRDESSRSRNECNDKSTSGDDTDIRTSYDTEPMVEVDSNVIPDSPDMCDNEIQTDHNVVECDDECVALANLIANLKLDVNENKKIQKQLKKANASLTQELKYFAKLEKRLISLKLALQHCQEQMKNDTVRKEKASNVFLKEREQYFKIQDLKAQLQDKNIAISELKKLVEKFKEKSVETKFDKPSVVRQPNA</sequence>
<gene>
    <name evidence="3" type="ORF">Tco_1067023</name>
</gene>
<proteinExistence type="predicted"/>
<keyword evidence="1" id="KW-0175">Coiled coil</keyword>
<feature type="compositionally biased region" description="Basic and acidic residues" evidence="2">
    <location>
        <begin position="133"/>
        <end position="145"/>
    </location>
</feature>
<dbReference type="Proteomes" id="UP001151760">
    <property type="component" value="Unassembled WGS sequence"/>
</dbReference>
<accession>A0ABQ5HBP7</accession>
<name>A0ABQ5HBP7_9ASTR</name>
<comment type="caution">
    <text evidence="3">The sequence shown here is derived from an EMBL/GenBank/DDBJ whole genome shotgun (WGS) entry which is preliminary data.</text>
</comment>
<protein>
    <submittedName>
        <fullName evidence="3">Uncharacterized protein</fullName>
    </submittedName>
</protein>
<keyword evidence="4" id="KW-1185">Reference proteome</keyword>
<reference evidence="3" key="1">
    <citation type="journal article" date="2022" name="Int. J. Mol. Sci.">
        <title>Draft Genome of Tanacetum Coccineum: Genomic Comparison of Closely Related Tanacetum-Family Plants.</title>
        <authorList>
            <person name="Yamashiro T."/>
            <person name="Shiraishi A."/>
            <person name="Nakayama K."/>
            <person name="Satake H."/>
        </authorList>
    </citation>
    <scope>NUCLEOTIDE SEQUENCE</scope>
</reference>